<proteinExistence type="predicted"/>
<evidence type="ECO:0000313" key="2">
    <source>
        <dbReference type="EMBL" id="SES21173.1"/>
    </source>
</evidence>
<dbReference type="STRING" id="65499.SAMN04488000_118131"/>
<reference evidence="3" key="1">
    <citation type="submission" date="2016-10" db="EMBL/GenBank/DDBJ databases">
        <authorList>
            <person name="Varghese N."/>
            <person name="Submissions S."/>
        </authorList>
    </citation>
    <scope>NUCLEOTIDE SEQUENCE [LARGE SCALE GENOMIC DNA]</scope>
    <source>
        <strain evidence="3">DSM 44437</strain>
    </source>
</reference>
<protein>
    <submittedName>
        <fullName evidence="2">Uncharacterized protein</fullName>
    </submittedName>
</protein>
<keyword evidence="3" id="KW-1185">Reference proteome</keyword>
<evidence type="ECO:0000256" key="1">
    <source>
        <dbReference type="SAM" id="MobiDB-lite"/>
    </source>
</evidence>
<dbReference type="AlphaFoldDB" id="A0A1H9VIX3"/>
<organism evidence="2 3">
    <name type="scientific">Lentzea albida</name>
    <dbReference type="NCBI Taxonomy" id="65499"/>
    <lineage>
        <taxon>Bacteria</taxon>
        <taxon>Bacillati</taxon>
        <taxon>Actinomycetota</taxon>
        <taxon>Actinomycetes</taxon>
        <taxon>Pseudonocardiales</taxon>
        <taxon>Pseudonocardiaceae</taxon>
        <taxon>Lentzea</taxon>
    </lineage>
</organism>
<name>A0A1H9VIX3_9PSEU</name>
<gene>
    <name evidence="2" type="ORF">SAMN04488000_118131</name>
</gene>
<feature type="compositionally biased region" description="Basic and acidic residues" evidence="1">
    <location>
        <begin position="54"/>
        <end position="69"/>
    </location>
</feature>
<feature type="region of interest" description="Disordered" evidence="1">
    <location>
        <begin position="54"/>
        <end position="80"/>
    </location>
</feature>
<sequence>MTTREEAIRAAGTVLAHIRHLIATRTPRESAEAAWVPGGPSLDELERRIRVLRGELPESEEDKQRDQAALRRAGRSASAR</sequence>
<dbReference type="EMBL" id="FOFV01000018">
    <property type="protein sequence ID" value="SES21173.1"/>
    <property type="molecule type" value="Genomic_DNA"/>
</dbReference>
<evidence type="ECO:0000313" key="3">
    <source>
        <dbReference type="Proteomes" id="UP000199503"/>
    </source>
</evidence>
<dbReference type="Proteomes" id="UP000199503">
    <property type="component" value="Unassembled WGS sequence"/>
</dbReference>
<accession>A0A1H9VIX3</accession>